<proteinExistence type="predicted"/>
<dbReference type="InterPro" id="IPR051839">
    <property type="entry name" value="RD_transcriptional_regulator"/>
</dbReference>
<dbReference type="InterPro" id="IPR009057">
    <property type="entry name" value="Homeodomain-like_sf"/>
</dbReference>
<dbReference type="Proteomes" id="UP000186108">
    <property type="component" value="Plasmid pR1CP1"/>
</dbReference>
<dbReference type="EMBL" id="CP009112">
    <property type="protein sequence ID" value="ANS32328.1"/>
    <property type="molecule type" value="Genomic_DNA"/>
</dbReference>
<organism evidence="1 3">
    <name type="scientific">Rhodococcus opacus</name>
    <name type="common">Nocardia opaca</name>
    <dbReference type="NCBI Taxonomy" id="37919"/>
    <lineage>
        <taxon>Bacteria</taxon>
        <taxon>Bacillati</taxon>
        <taxon>Actinomycetota</taxon>
        <taxon>Actinomycetes</taxon>
        <taxon>Mycobacteriales</taxon>
        <taxon>Nocardiaceae</taxon>
        <taxon>Rhodococcus</taxon>
    </lineage>
</organism>
<dbReference type="GO" id="GO:0006313">
    <property type="term" value="P:DNA transposition"/>
    <property type="evidence" value="ECO:0007669"/>
    <property type="project" value="InterPro"/>
</dbReference>
<protein>
    <recommendedName>
        <fullName evidence="4">Transposase</fullName>
    </recommendedName>
</protein>
<dbReference type="InterPro" id="IPR036388">
    <property type="entry name" value="WH-like_DNA-bd_sf"/>
</dbReference>
<dbReference type="SUPFAM" id="SSF46689">
    <property type="entry name" value="Homeodomain-like"/>
    <property type="match status" value="1"/>
</dbReference>
<dbReference type="Pfam" id="PF01527">
    <property type="entry name" value="HTH_Tnp_1"/>
    <property type="match status" value="1"/>
</dbReference>
<gene>
    <name evidence="1" type="ORF">R1CP_38675</name>
    <name evidence="2" type="ORF">R1CP_39180</name>
</gene>
<keyword evidence="1" id="KW-0614">Plasmid</keyword>
<dbReference type="RefSeq" id="WP_065493897.1">
    <property type="nucleotide sequence ID" value="NZ_CP009112.1"/>
</dbReference>
<dbReference type="PANTHER" id="PTHR33215:SF13">
    <property type="entry name" value="PROTEIN DISTAL ANTENNA"/>
    <property type="match status" value="1"/>
</dbReference>
<dbReference type="InterPro" id="IPR002514">
    <property type="entry name" value="Transposase_8"/>
</dbReference>
<reference evidence="1 3" key="1">
    <citation type="submission" date="2014-07" db="EMBL/GenBank/DDBJ databases">
        <authorList>
            <person name="Zhang J.E."/>
            <person name="Yang H."/>
            <person name="Guo J."/>
            <person name="Deng Z."/>
            <person name="Luo H."/>
            <person name="Luo M."/>
            <person name="Zhao B."/>
        </authorList>
    </citation>
    <scope>NUCLEOTIDE SEQUENCE [LARGE SCALE GENOMIC DNA]</scope>
    <source>
        <strain evidence="1 3">1CP</strain>
        <plasmid evidence="3">Plasmid pr1cp1</plasmid>
        <plasmid evidence="1">pR1CP1</plasmid>
    </source>
</reference>
<dbReference type="EMBL" id="CP009112">
    <property type="protein sequence ID" value="ANS32420.1"/>
    <property type="molecule type" value="Genomic_DNA"/>
</dbReference>
<name>A0A1B1KIB4_RHOOP</name>
<geneLocation type="plasmid" evidence="3">
    <name>pr1cp1</name>
</geneLocation>
<dbReference type="AlphaFoldDB" id="A0A1B1KIB4"/>
<evidence type="ECO:0000313" key="2">
    <source>
        <dbReference type="EMBL" id="ANS32420.1"/>
    </source>
</evidence>
<sequence length="112" mass="12522">MSRTRRSYTTEYKVEAAHRVIDSGRTIASVARDLGLNESLLGSWVADERRRTEAAAAQGDTPLTPAERDELTRLRKQVVEQEKDISFLKKASAYAGDRGWGARLSRVVNSSR</sequence>
<dbReference type="GO" id="GO:0003677">
    <property type="term" value="F:DNA binding"/>
    <property type="evidence" value="ECO:0007669"/>
    <property type="project" value="InterPro"/>
</dbReference>
<dbReference type="PATRIC" id="fig|37919.13.peg.8144"/>
<evidence type="ECO:0000313" key="3">
    <source>
        <dbReference type="Proteomes" id="UP000186108"/>
    </source>
</evidence>
<evidence type="ECO:0000313" key="1">
    <source>
        <dbReference type="EMBL" id="ANS32328.1"/>
    </source>
</evidence>
<dbReference type="PANTHER" id="PTHR33215">
    <property type="entry name" value="PROTEIN DISTAL ANTENNA"/>
    <property type="match status" value="1"/>
</dbReference>
<evidence type="ECO:0008006" key="4">
    <source>
        <dbReference type="Google" id="ProtNLM"/>
    </source>
</evidence>
<dbReference type="GO" id="GO:0004803">
    <property type="term" value="F:transposase activity"/>
    <property type="evidence" value="ECO:0007669"/>
    <property type="project" value="InterPro"/>
</dbReference>
<dbReference type="Gene3D" id="1.10.10.10">
    <property type="entry name" value="Winged helix-like DNA-binding domain superfamily/Winged helix DNA-binding domain"/>
    <property type="match status" value="1"/>
</dbReference>
<accession>A0A1B1KIB4</accession>
<geneLocation type="plasmid" evidence="1">
    <name>pR1CP1</name>
</geneLocation>